<comment type="similarity">
    <text evidence="2">Belongs to the purine-cytosine permease (2.A.39) family.</text>
</comment>
<evidence type="ECO:0000313" key="9">
    <source>
        <dbReference type="EMBL" id="TMW67604.1"/>
    </source>
</evidence>
<feature type="transmembrane region" description="Helical" evidence="8">
    <location>
        <begin position="137"/>
        <end position="162"/>
    </location>
</feature>
<comment type="caution">
    <text evidence="9">The sequence shown here is derived from an EMBL/GenBank/DDBJ whole genome shotgun (WGS) entry which is preliminary data.</text>
</comment>
<dbReference type="Proteomes" id="UP000794436">
    <property type="component" value="Unassembled WGS sequence"/>
</dbReference>
<dbReference type="PIRSF" id="PIRSF002744">
    <property type="entry name" value="Pur-cyt_permease"/>
    <property type="match status" value="1"/>
</dbReference>
<feature type="transmembrane region" description="Helical" evidence="8">
    <location>
        <begin position="369"/>
        <end position="387"/>
    </location>
</feature>
<comment type="subcellular location">
    <subcellularLocation>
        <location evidence="1">Membrane</location>
        <topology evidence="1">Multi-pass membrane protein</topology>
    </subcellularLocation>
</comment>
<evidence type="ECO:0000256" key="7">
    <source>
        <dbReference type="ARBA" id="ARBA00023136"/>
    </source>
</evidence>
<dbReference type="Gene3D" id="1.10.4160.10">
    <property type="entry name" value="Hydantoin permease"/>
    <property type="match status" value="1"/>
</dbReference>
<feature type="transmembrane region" description="Helical" evidence="8">
    <location>
        <begin position="201"/>
        <end position="223"/>
    </location>
</feature>
<reference evidence="9" key="1">
    <citation type="submission" date="2019-03" db="EMBL/GenBank/DDBJ databases">
        <title>Long read genome sequence of the mycoparasitic Pythium oligandrum ATCC 38472 isolated from sugarbeet rhizosphere.</title>
        <authorList>
            <person name="Gaulin E."/>
        </authorList>
    </citation>
    <scope>NUCLEOTIDE SEQUENCE</scope>
    <source>
        <strain evidence="9">ATCC 38472_TT</strain>
    </source>
</reference>
<evidence type="ECO:0000256" key="1">
    <source>
        <dbReference type="ARBA" id="ARBA00004141"/>
    </source>
</evidence>
<evidence type="ECO:0000256" key="4">
    <source>
        <dbReference type="ARBA" id="ARBA00022553"/>
    </source>
</evidence>
<evidence type="ECO:0000313" key="10">
    <source>
        <dbReference type="Proteomes" id="UP000794436"/>
    </source>
</evidence>
<name>A0A8K1FNR5_PYTOL</name>
<feature type="transmembrane region" description="Helical" evidence="8">
    <location>
        <begin position="439"/>
        <end position="463"/>
    </location>
</feature>
<evidence type="ECO:0000256" key="5">
    <source>
        <dbReference type="ARBA" id="ARBA00022692"/>
    </source>
</evidence>
<organism evidence="9 10">
    <name type="scientific">Pythium oligandrum</name>
    <name type="common">Mycoparasitic fungus</name>
    <dbReference type="NCBI Taxonomy" id="41045"/>
    <lineage>
        <taxon>Eukaryota</taxon>
        <taxon>Sar</taxon>
        <taxon>Stramenopiles</taxon>
        <taxon>Oomycota</taxon>
        <taxon>Peronosporomycetes</taxon>
        <taxon>Pythiales</taxon>
        <taxon>Pythiaceae</taxon>
        <taxon>Pythium</taxon>
    </lineage>
</organism>
<dbReference type="OrthoDB" id="2116389at2759"/>
<sequence>MAEDLKSPTMEYTKLDGDVPVEKKAPVADTWQAKVKEWLQIEQRGIERVPEDERHDTSLLNISTMWLSANLVISSFAIGVLGKSLFYLGSADAILTAIFFNLVGILPVCYFSCFGAHFGLRQMIMSRYWFGYHGVKLIAVFNVFACLGWSCVNVIVGAQLIHAVNDNVPGWVGIVIITVLTFIVTLFGYKAVHAYEFYSWIPVFIVFIITIAEFAHQGAYIHIPMGVGTSEMGSVLSFGSVVFGFAIGWSSYAADYTVYQPATQSKVKIFFATYIGLIVPLLFTEILGICVKTATDESAADPRYAEGYAASGSGGLLAAVLVPPLGGFGKFCLVLLALSIIANNCPNIYSVSLTLQVFGSWSRRVPRPIWTLVGSVIYCAVAIPGYNEFEHVLENFMNVIGYWLSVYSAIGFTEHFVFRKGFGGYNVDDHDKPDKLPNGYAAIFSFCVGAVGAVLGMSQSWYVGVIALKAGEAPFGGDVGIQLAWAFAIVSYLITRPIELKYFNR</sequence>
<dbReference type="InterPro" id="IPR026030">
    <property type="entry name" value="Pur-cyt_permease_Fcy2/21/22"/>
</dbReference>
<feature type="transmembrane region" description="Helical" evidence="8">
    <location>
        <begin position="399"/>
        <end position="418"/>
    </location>
</feature>
<feature type="transmembrane region" description="Helical" evidence="8">
    <location>
        <begin position="315"/>
        <end position="342"/>
    </location>
</feature>
<accession>A0A8K1FNR5</accession>
<dbReference type="InterPro" id="IPR001248">
    <property type="entry name" value="Pur-cyt_permease"/>
</dbReference>
<feature type="transmembrane region" description="Helical" evidence="8">
    <location>
        <begin position="93"/>
        <end position="116"/>
    </location>
</feature>
<dbReference type="AlphaFoldDB" id="A0A8K1FNR5"/>
<dbReference type="Pfam" id="PF02133">
    <property type="entry name" value="Transp_cyt_pur"/>
    <property type="match status" value="1"/>
</dbReference>
<dbReference type="PANTHER" id="PTHR31806">
    <property type="entry name" value="PURINE-CYTOSINE PERMEASE FCY2-RELATED"/>
    <property type="match status" value="1"/>
</dbReference>
<protein>
    <recommendedName>
        <fullName evidence="11">Purine-cytosine permease</fullName>
    </recommendedName>
</protein>
<keyword evidence="3" id="KW-0813">Transport</keyword>
<evidence type="ECO:0008006" key="11">
    <source>
        <dbReference type="Google" id="ProtNLM"/>
    </source>
</evidence>
<dbReference type="FunFam" id="1.10.4160.10:FF:000002">
    <property type="entry name" value="Purine-cytosine permease fcyB"/>
    <property type="match status" value="1"/>
</dbReference>
<dbReference type="CDD" id="cd11484">
    <property type="entry name" value="SLC-NCS1sbd_CobB-like"/>
    <property type="match status" value="1"/>
</dbReference>
<keyword evidence="4" id="KW-0597">Phosphoprotein</keyword>
<evidence type="ECO:0000256" key="8">
    <source>
        <dbReference type="SAM" id="Phobius"/>
    </source>
</evidence>
<keyword evidence="7 8" id="KW-0472">Membrane</keyword>
<evidence type="ECO:0000256" key="2">
    <source>
        <dbReference type="ARBA" id="ARBA00008974"/>
    </source>
</evidence>
<dbReference type="GO" id="GO:0015851">
    <property type="term" value="P:nucleobase transport"/>
    <property type="evidence" value="ECO:0007669"/>
    <property type="project" value="UniProtKB-ARBA"/>
</dbReference>
<dbReference type="GO" id="GO:0005886">
    <property type="term" value="C:plasma membrane"/>
    <property type="evidence" value="ECO:0007669"/>
    <property type="project" value="TreeGrafter"/>
</dbReference>
<keyword evidence="10" id="KW-1185">Reference proteome</keyword>
<feature type="transmembrane region" description="Helical" evidence="8">
    <location>
        <begin position="168"/>
        <end position="189"/>
    </location>
</feature>
<dbReference type="GO" id="GO:0022857">
    <property type="term" value="F:transmembrane transporter activity"/>
    <property type="evidence" value="ECO:0007669"/>
    <property type="project" value="InterPro"/>
</dbReference>
<gene>
    <name evidence="9" type="ORF">Poli38472_011224</name>
</gene>
<feature type="transmembrane region" description="Helical" evidence="8">
    <location>
        <begin position="58"/>
        <end position="81"/>
    </location>
</feature>
<keyword evidence="6 8" id="KW-1133">Transmembrane helix</keyword>
<feature type="transmembrane region" description="Helical" evidence="8">
    <location>
        <begin position="235"/>
        <end position="259"/>
    </location>
</feature>
<dbReference type="PANTHER" id="PTHR31806:SF1">
    <property type="entry name" value="PURINE-CYTOSINE PERMEASE FCY2-RELATED"/>
    <property type="match status" value="1"/>
</dbReference>
<feature type="transmembrane region" description="Helical" evidence="8">
    <location>
        <begin position="475"/>
        <end position="495"/>
    </location>
</feature>
<proteinExistence type="inferred from homology"/>
<keyword evidence="5 8" id="KW-0812">Transmembrane</keyword>
<dbReference type="EMBL" id="SPLM01000004">
    <property type="protein sequence ID" value="TMW67604.1"/>
    <property type="molecule type" value="Genomic_DNA"/>
</dbReference>
<feature type="transmembrane region" description="Helical" evidence="8">
    <location>
        <begin position="271"/>
        <end position="295"/>
    </location>
</feature>
<evidence type="ECO:0000256" key="3">
    <source>
        <dbReference type="ARBA" id="ARBA00022448"/>
    </source>
</evidence>
<evidence type="ECO:0000256" key="6">
    <source>
        <dbReference type="ARBA" id="ARBA00022989"/>
    </source>
</evidence>